<dbReference type="Proteomes" id="UP000240883">
    <property type="component" value="Unassembled WGS sequence"/>
</dbReference>
<feature type="region of interest" description="Disordered" evidence="1">
    <location>
        <begin position="353"/>
        <end position="375"/>
    </location>
</feature>
<dbReference type="OrthoDB" id="5387995at2759"/>
<feature type="region of interest" description="Disordered" evidence="1">
    <location>
        <begin position="456"/>
        <end position="526"/>
    </location>
</feature>
<gene>
    <name evidence="2" type="ORF">BS50DRAFT_406106</name>
</gene>
<dbReference type="AlphaFoldDB" id="A0A2T2NKW9"/>
<organism evidence="2 3">
    <name type="scientific">Corynespora cassiicola Philippines</name>
    <dbReference type="NCBI Taxonomy" id="1448308"/>
    <lineage>
        <taxon>Eukaryota</taxon>
        <taxon>Fungi</taxon>
        <taxon>Dikarya</taxon>
        <taxon>Ascomycota</taxon>
        <taxon>Pezizomycotina</taxon>
        <taxon>Dothideomycetes</taxon>
        <taxon>Pleosporomycetidae</taxon>
        <taxon>Pleosporales</taxon>
        <taxon>Corynesporascaceae</taxon>
        <taxon>Corynespora</taxon>
    </lineage>
</organism>
<feature type="region of interest" description="Disordered" evidence="1">
    <location>
        <begin position="45"/>
        <end position="64"/>
    </location>
</feature>
<feature type="compositionally biased region" description="Low complexity" evidence="1">
    <location>
        <begin position="294"/>
        <end position="309"/>
    </location>
</feature>
<feature type="compositionally biased region" description="Polar residues" evidence="1">
    <location>
        <begin position="226"/>
        <end position="240"/>
    </location>
</feature>
<evidence type="ECO:0000313" key="2">
    <source>
        <dbReference type="EMBL" id="PSN66081.1"/>
    </source>
</evidence>
<evidence type="ECO:0000313" key="3">
    <source>
        <dbReference type="Proteomes" id="UP000240883"/>
    </source>
</evidence>
<feature type="compositionally biased region" description="Pro residues" evidence="1">
    <location>
        <begin position="200"/>
        <end position="217"/>
    </location>
</feature>
<accession>A0A2T2NKW9</accession>
<evidence type="ECO:0000256" key="1">
    <source>
        <dbReference type="SAM" id="MobiDB-lite"/>
    </source>
</evidence>
<dbReference type="STRING" id="1448308.A0A2T2NKW9"/>
<feature type="region of interest" description="Disordered" evidence="1">
    <location>
        <begin position="269"/>
        <end position="332"/>
    </location>
</feature>
<keyword evidence="3" id="KW-1185">Reference proteome</keyword>
<feature type="compositionally biased region" description="Basic and acidic residues" evidence="1">
    <location>
        <begin position="513"/>
        <end position="526"/>
    </location>
</feature>
<feature type="compositionally biased region" description="Polar residues" evidence="1">
    <location>
        <begin position="310"/>
        <end position="323"/>
    </location>
</feature>
<sequence>MKPPSLSSTSAPTTRSLAITLPGPRTASATFTFNILPKPPMVLSFAPRPSPPRPRKRPRAAADVDGEHSCLYKKKRRLRLFLITSRLSPQFSHPATNIVDRGNSKIAVWAKQKALGRNLLRKAAILNRIRRRTVTARKIEPDMGRMLVEQEREQKQLQMAQLTLVYGDHDTSTRPVIQTDTIFPPTCAVRKGNHFELSGPSPPGSPSRTPPSSPPLKPHGDGSVSEYRSPNDAYSYSPPRTQAPRKSYLPLPPSPLGLSNYAALDIEDDVPDPYANLDDDEEEQGNDMWNYPLSPSTTSSASHSCASSTNMTSDMGHSRTPPQSWYADYGILDPGEPVVGDYDQVDEGADAVWPSSFVPQPEPPTGSQASSSPDFPALFATSKEVTGSVSPNFTSAFSHADCDTPRSPNFTAVIPTSHSTPRSPNFTAAIPAINYDSSRSPNLSFAVSTVDFDTPQSPNFAPVVYEDNETPSPPEFTTDKATNEAAPSQSPNFVPHTNLGGEQLHIKPWPHSQRHDSFTRRDSDIDVDLEKERQRMFMFMPFGS</sequence>
<feature type="compositionally biased region" description="Acidic residues" evidence="1">
    <location>
        <begin position="269"/>
        <end position="285"/>
    </location>
</feature>
<feature type="region of interest" description="Disordered" evidence="1">
    <location>
        <begin position="191"/>
        <end position="252"/>
    </location>
</feature>
<dbReference type="EMBL" id="KZ678136">
    <property type="protein sequence ID" value="PSN66081.1"/>
    <property type="molecule type" value="Genomic_DNA"/>
</dbReference>
<name>A0A2T2NKW9_CORCC</name>
<proteinExistence type="predicted"/>
<protein>
    <submittedName>
        <fullName evidence="2">Uncharacterized protein</fullName>
    </submittedName>
</protein>
<reference evidence="2 3" key="1">
    <citation type="journal article" date="2018" name="Front. Microbiol.">
        <title>Genome-Wide Analysis of Corynespora cassiicola Leaf Fall Disease Putative Effectors.</title>
        <authorList>
            <person name="Lopez D."/>
            <person name="Ribeiro S."/>
            <person name="Label P."/>
            <person name="Fumanal B."/>
            <person name="Venisse J.S."/>
            <person name="Kohler A."/>
            <person name="de Oliveira R.R."/>
            <person name="Labutti K."/>
            <person name="Lipzen A."/>
            <person name="Lail K."/>
            <person name="Bauer D."/>
            <person name="Ohm R.A."/>
            <person name="Barry K.W."/>
            <person name="Spatafora J."/>
            <person name="Grigoriev I.V."/>
            <person name="Martin F.M."/>
            <person name="Pujade-Renaud V."/>
        </authorList>
    </citation>
    <scope>NUCLEOTIDE SEQUENCE [LARGE SCALE GENOMIC DNA]</scope>
    <source>
        <strain evidence="2 3">Philippines</strain>
    </source>
</reference>